<accession>A0A953LG33</accession>
<proteinExistence type="predicted"/>
<sequence>MRKRDKAQDVFLQTKHYLGRPGSFQEAFPTIKSLKVTVEEYDGPWLDRTYHYDEHTAAQYINCHNPLCYNGGFNLGQQLWFMTEAGETTLEHTFFCQGYEGSPKGRIRYGSCDRRFKVKIEIVYREDTDEPGKM</sequence>
<protein>
    <submittedName>
        <fullName evidence="1">Uncharacterized protein</fullName>
    </submittedName>
</protein>
<dbReference type="Proteomes" id="UP000732377">
    <property type="component" value="Unassembled WGS sequence"/>
</dbReference>
<reference evidence="1" key="1">
    <citation type="submission" date="2017-11" db="EMBL/GenBank/DDBJ databases">
        <title>Three new genomes from thermophilic consortium.</title>
        <authorList>
            <person name="Quaggio R."/>
            <person name="Amgarten D."/>
            <person name="Setubal J.C."/>
        </authorList>
    </citation>
    <scope>NUCLEOTIDE SEQUENCE</scope>
    <source>
        <strain evidence="1">ZCTH01-B2</strain>
    </source>
</reference>
<dbReference type="AlphaFoldDB" id="A0A953LG33"/>
<gene>
    <name evidence="1" type="ORF">CWE10_19125</name>
</gene>
<evidence type="ECO:0000313" key="1">
    <source>
        <dbReference type="EMBL" id="MBY6278240.1"/>
    </source>
</evidence>
<dbReference type="RefSeq" id="WP_273381672.1">
    <property type="nucleotide sequence ID" value="NZ_PIUK01000402.1"/>
</dbReference>
<name>A0A953LG33_SYMTR</name>
<comment type="caution">
    <text evidence="1">The sequence shown here is derived from an EMBL/GenBank/DDBJ whole genome shotgun (WGS) entry which is preliminary data.</text>
</comment>
<evidence type="ECO:0000313" key="2">
    <source>
        <dbReference type="Proteomes" id="UP000732377"/>
    </source>
</evidence>
<dbReference type="EMBL" id="PIUK01000402">
    <property type="protein sequence ID" value="MBY6278240.1"/>
    <property type="molecule type" value="Genomic_DNA"/>
</dbReference>
<organism evidence="1 2">
    <name type="scientific">Symbiobacterium thermophilum</name>
    <dbReference type="NCBI Taxonomy" id="2734"/>
    <lineage>
        <taxon>Bacteria</taxon>
        <taxon>Bacillati</taxon>
        <taxon>Bacillota</taxon>
        <taxon>Clostridia</taxon>
        <taxon>Eubacteriales</taxon>
        <taxon>Symbiobacteriaceae</taxon>
        <taxon>Symbiobacterium</taxon>
    </lineage>
</organism>